<dbReference type="Proteomes" id="UP001454036">
    <property type="component" value="Unassembled WGS sequence"/>
</dbReference>
<keyword evidence="4" id="KW-0964">Secreted</keyword>
<accession>A0AAV3PU76</accession>
<feature type="chain" id="PRO_5043999672" description="Polygalacturonase" evidence="11">
    <location>
        <begin position="30"/>
        <end position="273"/>
    </location>
</feature>
<proteinExistence type="inferred from homology"/>
<dbReference type="GO" id="GO:0071555">
    <property type="term" value="P:cell wall organization"/>
    <property type="evidence" value="ECO:0007669"/>
    <property type="project" value="UniProtKB-KW"/>
</dbReference>
<dbReference type="InterPro" id="IPR000743">
    <property type="entry name" value="Glyco_hydro_28"/>
</dbReference>
<dbReference type="Gene3D" id="2.160.20.10">
    <property type="entry name" value="Single-stranded right-handed beta-helix, Pectin lyase-like"/>
    <property type="match status" value="2"/>
</dbReference>
<evidence type="ECO:0000313" key="12">
    <source>
        <dbReference type="EMBL" id="GAA0153768.1"/>
    </source>
</evidence>
<evidence type="ECO:0000256" key="8">
    <source>
        <dbReference type="PROSITE-ProRule" id="PRU10052"/>
    </source>
</evidence>
<name>A0AAV3PU76_LITER</name>
<keyword evidence="3" id="KW-0134">Cell wall</keyword>
<comment type="subcellular location">
    <subcellularLocation>
        <location evidence="1">Secreted</location>
        <location evidence="1">Cell wall</location>
    </subcellularLocation>
</comment>
<keyword evidence="11" id="KW-0732">Signal</keyword>
<evidence type="ECO:0000256" key="3">
    <source>
        <dbReference type="ARBA" id="ARBA00022512"/>
    </source>
</evidence>
<organism evidence="12 13">
    <name type="scientific">Lithospermum erythrorhizon</name>
    <name type="common">Purple gromwell</name>
    <name type="synonym">Lithospermum officinale var. erythrorhizon</name>
    <dbReference type="NCBI Taxonomy" id="34254"/>
    <lineage>
        <taxon>Eukaryota</taxon>
        <taxon>Viridiplantae</taxon>
        <taxon>Streptophyta</taxon>
        <taxon>Embryophyta</taxon>
        <taxon>Tracheophyta</taxon>
        <taxon>Spermatophyta</taxon>
        <taxon>Magnoliopsida</taxon>
        <taxon>eudicotyledons</taxon>
        <taxon>Gunneridae</taxon>
        <taxon>Pentapetalae</taxon>
        <taxon>asterids</taxon>
        <taxon>lamiids</taxon>
        <taxon>Boraginales</taxon>
        <taxon>Boraginaceae</taxon>
        <taxon>Boraginoideae</taxon>
        <taxon>Lithospermeae</taxon>
        <taxon>Lithospermum</taxon>
    </lineage>
</organism>
<evidence type="ECO:0000256" key="2">
    <source>
        <dbReference type="ARBA" id="ARBA00008834"/>
    </source>
</evidence>
<sequence length="273" mass="29218">MKGFSFRSLTFMLIVAFLVWFSNIETCNARRGKHWRGSRSIIASLSKKKGKDNHNSHHHQGKSGSNNKPKQKSPPSSKSPPTSSPPQSGGKQGKVISPPIGDSDPISSINYNVLDFGAKGDGLSDDTKAFEAAWASACEVEASTLMVPAGYTFLVGPVSFSGPNCKHNIVFQCSIPSPNFRQLANLIPTSNGRDDCVSIQTGCTNVYIHNVNCGPGHGISIGSLGKDNTKACVSNITVRDIIMQNTMNGVRIKTWQGGVGSVQGVFFSNIQMS</sequence>
<comment type="caution">
    <text evidence="12">The sequence shown here is derived from an EMBL/GenBank/DDBJ whole genome shotgun (WGS) entry which is preliminary data.</text>
</comment>
<evidence type="ECO:0000256" key="5">
    <source>
        <dbReference type="ARBA" id="ARBA00022801"/>
    </source>
</evidence>
<keyword evidence="13" id="KW-1185">Reference proteome</keyword>
<dbReference type="SUPFAM" id="SSF51126">
    <property type="entry name" value="Pectin lyase-like"/>
    <property type="match status" value="1"/>
</dbReference>
<evidence type="ECO:0000256" key="11">
    <source>
        <dbReference type="SAM" id="SignalP"/>
    </source>
</evidence>
<evidence type="ECO:0000256" key="4">
    <source>
        <dbReference type="ARBA" id="ARBA00022525"/>
    </source>
</evidence>
<dbReference type="GO" id="GO:0005975">
    <property type="term" value="P:carbohydrate metabolic process"/>
    <property type="evidence" value="ECO:0007669"/>
    <property type="project" value="InterPro"/>
</dbReference>
<dbReference type="AlphaFoldDB" id="A0AAV3PU76"/>
<evidence type="ECO:0000313" key="13">
    <source>
        <dbReference type="Proteomes" id="UP001454036"/>
    </source>
</evidence>
<gene>
    <name evidence="12" type="ORF">LIER_37733</name>
</gene>
<evidence type="ECO:0000256" key="6">
    <source>
        <dbReference type="ARBA" id="ARBA00023295"/>
    </source>
</evidence>
<evidence type="ECO:0008006" key="14">
    <source>
        <dbReference type="Google" id="ProtNLM"/>
    </source>
</evidence>
<keyword evidence="6 9" id="KW-0326">Glycosidase</keyword>
<feature type="compositionally biased region" description="Basic residues" evidence="10">
    <location>
        <begin position="46"/>
        <end position="61"/>
    </location>
</feature>
<dbReference type="PROSITE" id="PS00502">
    <property type="entry name" value="POLYGALACTURONASE"/>
    <property type="match status" value="1"/>
</dbReference>
<evidence type="ECO:0000256" key="9">
    <source>
        <dbReference type="RuleBase" id="RU361169"/>
    </source>
</evidence>
<comment type="similarity">
    <text evidence="2 9">Belongs to the glycosyl hydrolase 28 family.</text>
</comment>
<keyword evidence="5 9" id="KW-0378">Hydrolase</keyword>
<feature type="compositionally biased region" description="Low complexity" evidence="10">
    <location>
        <begin position="62"/>
        <end position="99"/>
    </location>
</feature>
<evidence type="ECO:0000256" key="7">
    <source>
        <dbReference type="ARBA" id="ARBA00023316"/>
    </source>
</evidence>
<feature type="region of interest" description="Disordered" evidence="10">
    <location>
        <begin position="46"/>
        <end position="99"/>
    </location>
</feature>
<dbReference type="InterPro" id="IPR012334">
    <property type="entry name" value="Pectin_lyas_fold"/>
</dbReference>
<dbReference type="InterPro" id="IPR011050">
    <property type="entry name" value="Pectin_lyase_fold/virulence"/>
</dbReference>
<evidence type="ECO:0000256" key="1">
    <source>
        <dbReference type="ARBA" id="ARBA00004191"/>
    </source>
</evidence>
<dbReference type="EMBL" id="BAABME010018425">
    <property type="protein sequence ID" value="GAA0153768.1"/>
    <property type="molecule type" value="Genomic_DNA"/>
</dbReference>
<evidence type="ECO:0000256" key="10">
    <source>
        <dbReference type="SAM" id="MobiDB-lite"/>
    </source>
</evidence>
<keyword evidence="7" id="KW-0961">Cell wall biogenesis/degradation</keyword>
<dbReference type="GO" id="GO:0004650">
    <property type="term" value="F:polygalacturonase activity"/>
    <property type="evidence" value="ECO:0007669"/>
    <property type="project" value="InterPro"/>
</dbReference>
<feature type="active site" evidence="8">
    <location>
        <position position="217"/>
    </location>
</feature>
<protein>
    <recommendedName>
        <fullName evidence="14">Polygalacturonase</fullName>
    </recommendedName>
</protein>
<dbReference type="Pfam" id="PF00295">
    <property type="entry name" value="Glyco_hydro_28"/>
    <property type="match status" value="1"/>
</dbReference>
<dbReference type="PANTHER" id="PTHR31375">
    <property type="match status" value="1"/>
</dbReference>
<reference evidence="12 13" key="1">
    <citation type="submission" date="2024-01" db="EMBL/GenBank/DDBJ databases">
        <title>The complete chloroplast genome sequence of Lithospermum erythrorhizon: insights into the phylogenetic relationship among Boraginaceae species and the maternal lineages of purple gromwells.</title>
        <authorList>
            <person name="Okada T."/>
            <person name="Watanabe K."/>
        </authorList>
    </citation>
    <scope>NUCLEOTIDE SEQUENCE [LARGE SCALE GENOMIC DNA]</scope>
</reference>
<feature type="signal peptide" evidence="11">
    <location>
        <begin position="1"/>
        <end position="29"/>
    </location>
</feature>